<dbReference type="InterPro" id="IPR002539">
    <property type="entry name" value="MaoC-like_dom"/>
</dbReference>
<sequence>MQPSRLGNFYDDFEVGHTIKHQLSKTIFESDNNLFSLLTMNHHPIHTNIDYAEKAQHGKILVVGTLVFSIVVGITVPDISGKAIANLDYENIVHVGPVFVGDTLYARTTVLSKRTSKSKSDRGIIYVETEAFNQDGEIVLRFRRHVLLKK</sequence>
<feature type="domain" description="MaoC-like" evidence="1">
    <location>
        <begin position="15"/>
        <end position="122"/>
    </location>
</feature>
<gene>
    <name evidence="2" type="ORF">FPQ13_06225</name>
</gene>
<accession>A0A556PMM7</accession>
<name>A0A556PMM7_9BACI</name>
<protein>
    <submittedName>
        <fullName evidence="2">MaoC family dehydratase</fullName>
    </submittedName>
</protein>
<dbReference type="CDD" id="cd03451">
    <property type="entry name" value="FkbR2"/>
    <property type="match status" value="1"/>
</dbReference>
<evidence type="ECO:0000313" key="3">
    <source>
        <dbReference type="Proteomes" id="UP000316425"/>
    </source>
</evidence>
<evidence type="ECO:0000313" key="2">
    <source>
        <dbReference type="EMBL" id="TSJ65646.1"/>
    </source>
</evidence>
<organism evidence="2 3">
    <name type="scientific">Allobacillus salarius</name>
    <dbReference type="NCBI Taxonomy" id="1955272"/>
    <lineage>
        <taxon>Bacteria</taxon>
        <taxon>Bacillati</taxon>
        <taxon>Bacillota</taxon>
        <taxon>Bacilli</taxon>
        <taxon>Bacillales</taxon>
        <taxon>Bacillaceae</taxon>
        <taxon>Allobacillus</taxon>
    </lineage>
</organism>
<comment type="caution">
    <text evidence="2">The sequence shown here is derived from an EMBL/GenBank/DDBJ whole genome shotgun (WGS) entry which is preliminary data.</text>
</comment>
<dbReference type="Proteomes" id="UP000316425">
    <property type="component" value="Unassembled WGS sequence"/>
</dbReference>
<dbReference type="SUPFAM" id="SSF54637">
    <property type="entry name" value="Thioesterase/thiol ester dehydrase-isomerase"/>
    <property type="match status" value="1"/>
</dbReference>
<dbReference type="InterPro" id="IPR052342">
    <property type="entry name" value="MCH/BMMD"/>
</dbReference>
<dbReference type="AlphaFoldDB" id="A0A556PMM7"/>
<keyword evidence="3" id="KW-1185">Reference proteome</keyword>
<dbReference type="Gene3D" id="3.10.129.10">
    <property type="entry name" value="Hotdog Thioesterase"/>
    <property type="match status" value="1"/>
</dbReference>
<proteinExistence type="predicted"/>
<dbReference type="RefSeq" id="WP_144088471.1">
    <property type="nucleotide sequence ID" value="NZ_VMHE01000008.1"/>
</dbReference>
<dbReference type="OrthoDB" id="9801625at2"/>
<dbReference type="PANTHER" id="PTHR43664">
    <property type="entry name" value="MONOAMINE OXIDASE-RELATED"/>
    <property type="match status" value="1"/>
</dbReference>
<dbReference type="EMBL" id="VMHE01000008">
    <property type="protein sequence ID" value="TSJ65646.1"/>
    <property type="molecule type" value="Genomic_DNA"/>
</dbReference>
<dbReference type="Pfam" id="PF01575">
    <property type="entry name" value="MaoC_dehydratas"/>
    <property type="match status" value="1"/>
</dbReference>
<evidence type="ECO:0000259" key="1">
    <source>
        <dbReference type="Pfam" id="PF01575"/>
    </source>
</evidence>
<dbReference type="PANTHER" id="PTHR43664:SF1">
    <property type="entry name" value="BETA-METHYLMALYL-COA DEHYDRATASE"/>
    <property type="match status" value="1"/>
</dbReference>
<reference evidence="2 3" key="1">
    <citation type="submission" date="2019-07" db="EMBL/GenBank/DDBJ databases">
        <title>Allobacillus sp. nov. SKP isolated from shrimp paste of Euphausiacea.</title>
        <authorList>
            <person name="Kanchanasin P."/>
            <person name="Tanasupawat S."/>
            <person name="Shi W."/>
            <person name="Wu L."/>
            <person name="Ma J."/>
        </authorList>
    </citation>
    <scope>NUCLEOTIDE SEQUENCE [LARGE SCALE GENOMIC DNA]</scope>
    <source>
        <strain evidence="2 3">SKP4-8</strain>
    </source>
</reference>
<dbReference type="InterPro" id="IPR029069">
    <property type="entry name" value="HotDog_dom_sf"/>
</dbReference>